<dbReference type="EMBL" id="BARV01038083">
    <property type="protein sequence ID" value="GAI57077.1"/>
    <property type="molecule type" value="Genomic_DNA"/>
</dbReference>
<dbReference type="AlphaFoldDB" id="X1PLF8"/>
<protein>
    <submittedName>
        <fullName evidence="1">Uncharacterized protein</fullName>
    </submittedName>
</protein>
<comment type="caution">
    <text evidence="1">The sequence shown here is derived from an EMBL/GenBank/DDBJ whole genome shotgun (WGS) entry which is preliminary data.</text>
</comment>
<gene>
    <name evidence="1" type="ORF">S06H3_58766</name>
</gene>
<organism evidence="1">
    <name type="scientific">marine sediment metagenome</name>
    <dbReference type="NCBI Taxonomy" id="412755"/>
    <lineage>
        <taxon>unclassified sequences</taxon>
        <taxon>metagenomes</taxon>
        <taxon>ecological metagenomes</taxon>
    </lineage>
</organism>
<sequence length="52" mass="5858">MSGRMALEVNCHWQAGYVSRKDINMNGKSRSCAATSHWSDAQIVDPLQDFPF</sequence>
<name>X1PLF8_9ZZZZ</name>
<evidence type="ECO:0000313" key="1">
    <source>
        <dbReference type="EMBL" id="GAI57077.1"/>
    </source>
</evidence>
<reference evidence="1" key="1">
    <citation type="journal article" date="2014" name="Front. Microbiol.">
        <title>High frequency of phylogenetically diverse reductive dehalogenase-homologous genes in deep subseafloor sedimentary metagenomes.</title>
        <authorList>
            <person name="Kawai M."/>
            <person name="Futagami T."/>
            <person name="Toyoda A."/>
            <person name="Takaki Y."/>
            <person name="Nishi S."/>
            <person name="Hori S."/>
            <person name="Arai W."/>
            <person name="Tsubouchi T."/>
            <person name="Morono Y."/>
            <person name="Uchiyama I."/>
            <person name="Ito T."/>
            <person name="Fujiyama A."/>
            <person name="Inagaki F."/>
            <person name="Takami H."/>
        </authorList>
    </citation>
    <scope>NUCLEOTIDE SEQUENCE</scope>
    <source>
        <strain evidence="1">Expedition CK06-06</strain>
    </source>
</reference>
<proteinExistence type="predicted"/>
<accession>X1PLF8</accession>